<protein>
    <submittedName>
        <fullName evidence="1">Uncharacterized protein</fullName>
    </submittedName>
</protein>
<keyword evidence="2" id="KW-1185">Reference proteome</keyword>
<dbReference type="AlphaFoldDB" id="A0AA90NAG3"/>
<reference evidence="1" key="1">
    <citation type="submission" date="2023-08" db="EMBL/GenBank/DDBJ databases">
        <title>The draft genome of Tsukamurella strandjordii strain 050030.</title>
        <authorList>
            <person name="Zhao F."/>
            <person name="Feng Y."/>
            <person name="Zong Z."/>
        </authorList>
    </citation>
    <scope>NUCLEOTIDE SEQUENCE</scope>
    <source>
        <strain evidence="1">050030</strain>
    </source>
</reference>
<accession>A0AA90NAG3</accession>
<evidence type="ECO:0000313" key="2">
    <source>
        <dbReference type="Proteomes" id="UP001178281"/>
    </source>
</evidence>
<gene>
    <name evidence="1" type="ORF">Q7X28_08780</name>
</gene>
<comment type="caution">
    <text evidence="1">The sequence shown here is derived from an EMBL/GenBank/DDBJ whole genome shotgun (WGS) entry which is preliminary data.</text>
</comment>
<sequence length="251" mass="26719">MGLLVSLTLLVTACADPIVDYGTPPTASSIASPSNGVQVSDVDRVRDLVVGTWVRVEAPSETKTRYLVDGTRQTLSTRGEVEGAGRWEVVVGDRDGDYSPTVIQTPGDPQSRMIVAAVDWNSMTLSIPYRGTSYHYTRAGLPPLAGWYGGHGRGLTIRADDSGTGYFTVVCDATGGNCVNGVYYDFVVGETFFERSSASVDRTIIAVRPERARALLTPVERLTLERTSDIIVSSGGNTFCGVQARAAACGA</sequence>
<evidence type="ECO:0000313" key="1">
    <source>
        <dbReference type="EMBL" id="MDP0398020.1"/>
    </source>
</evidence>
<proteinExistence type="predicted"/>
<name>A0AA90NAG3_9ACTN</name>
<dbReference type="EMBL" id="JAUTIX010000003">
    <property type="protein sequence ID" value="MDP0398020.1"/>
    <property type="molecule type" value="Genomic_DNA"/>
</dbReference>
<dbReference type="Proteomes" id="UP001178281">
    <property type="component" value="Unassembled WGS sequence"/>
</dbReference>
<organism evidence="1 2">
    <name type="scientific">Tsukamurella strandjordii</name>
    <dbReference type="NCBI Taxonomy" id="147577"/>
    <lineage>
        <taxon>Bacteria</taxon>
        <taxon>Bacillati</taxon>
        <taxon>Actinomycetota</taxon>
        <taxon>Actinomycetes</taxon>
        <taxon>Mycobacteriales</taxon>
        <taxon>Tsukamurellaceae</taxon>
        <taxon>Tsukamurella</taxon>
    </lineage>
</organism>
<dbReference type="RefSeq" id="WP_305111036.1">
    <property type="nucleotide sequence ID" value="NZ_JAUTIX010000003.1"/>
</dbReference>